<dbReference type="Gene3D" id="2.60.40.10">
    <property type="entry name" value="Immunoglobulins"/>
    <property type="match status" value="1"/>
</dbReference>
<evidence type="ECO:0000313" key="4">
    <source>
        <dbReference type="Proteomes" id="UP001595906"/>
    </source>
</evidence>
<accession>A0ABV8PTC0</accession>
<feature type="signal peptide" evidence="1">
    <location>
        <begin position="1"/>
        <end position="23"/>
    </location>
</feature>
<feature type="chain" id="PRO_5045259191" evidence="1">
    <location>
        <begin position="24"/>
        <end position="648"/>
    </location>
</feature>
<dbReference type="InterPro" id="IPR026444">
    <property type="entry name" value="Secre_tail"/>
</dbReference>
<keyword evidence="4" id="KW-1185">Reference proteome</keyword>
<reference evidence="4" key="1">
    <citation type="journal article" date="2019" name="Int. J. Syst. Evol. Microbiol.">
        <title>The Global Catalogue of Microorganisms (GCM) 10K type strain sequencing project: providing services to taxonomists for standard genome sequencing and annotation.</title>
        <authorList>
            <consortium name="The Broad Institute Genomics Platform"/>
            <consortium name="The Broad Institute Genome Sequencing Center for Infectious Disease"/>
            <person name="Wu L."/>
            <person name="Ma J."/>
        </authorList>
    </citation>
    <scope>NUCLEOTIDE SEQUENCE [LARGE SCALE GENOMIC DNA]</scope>
    <source>
        <strain evidence="4">CECT 8010</strain>
    </source>
</reference>
<protein>
    <submittedName>
        <fullName evidence="3">T9SS type A sorting domain-containing protein</fullName>
    </submittedName>
</protein>
<evidence type="ECO:0000259" key="2">
    <source>
        <dbReference type="Pfam" id="PF18962"/>
    </source>
</evidence>
<comment type="caution">
    <text evidence="3">The sequence shown here is derived from an EMBL/GenBank/DDBJ whole genome shotgun (WGS) entry which is preliminary data.</text>
</comment>
<proteinExistence type="predicted"/>
<gene>
    <name evidence="3" type="ORF">ACFOW1_04505</name>
</gene>
<dbReference type="EMBL" id="JBHSDC010000003">
    <property type="protein sequence ID" value="MFC4231138.1"/>
    <property type="molecule type" value="Genomic_DNA"/>
</dbReference>
<keyword evidence="1" id="KW-0732">Signal</keyword>
<dbReference type="InterPro" id="IPR013783">
    <property type="entry name" value="Ig-like_fold"/>
</dbReference>
<dbReference type="RefSeq" id="WP_379012525.1">
    <property type="nucleotide sequence ID" value="NZ_JBHSDC010000003.1"/>
</dbReference>
<sequence>MKRTSTRLSLLLLFVAFVSNVFSQKVFRSVTSGNYNAYSTWEISTTGPNGGFTGATSGTTAGINYPDTSADVIIQSGHTVKLTSTQNLKNLTINAGGSLISDGTSRTLRPYHGYGLVITNNGMLGGLTTGPDAIVLEAYGSDTSSHGFTLTGTGVTQINRIRIAGGQPNINVVIDQNVTLTQSANYALTTLYNPTVVDNNVITINAGKTVTLSAGTGYFHNGANSTTAAGNYTYNINGTLDLSNSTGNVNITPLGSPSSVVTLNINGTLKLGSGGFNCDTSAGGPTSYGKVVINVNNGGTIDATLANGTFKTGVGVGQYFILSGTGRIKRSVGATATLFPVGTSSTSYTPVTLTNTGTTDSFSVSLKNTFDNAPVLPNSVVNKQWTINKLGTQTVNITAGLGWLAADEGSSFVRTNTVNLMQYTAGAWSNFGLVNPTVTGSGTVVDPYFASSNGFTTFGNFGVTNGTILPVKFANISANKVSGIVKVSWNIETEINAASYTVERSVDGVSFIAIGTVVASNAGTYNFIDASSASATNYYRIKAVDRDGSFAYSAVVTTAADITTAAVNVYPNPIINKQVSVQLSNLIKGSYNIELFNNLGQAILSKAIQFDGGTTTFSLQLPISLNAGLYRLSVSNDATRINKTISVQ</sequence>
<dbReference type="Pfam" id="PF18962">
    <property type="entry name" value="Por_Secre_tail"/>
    <property type="match status" value="1"/>
</dbReference>
<dbReference type="NCBIfam" id="TIGR04183">
    <property type="entry name" value="Por_Secre_tail"/>
    <property type="match status" value="1"/>
</dbReference>
<organism evidence="3 4">
    <name type="scientific">Parasediminibacterium paludis</name>
    <dbReference type="NCBI Taxonomy" id="908966"/>
    <lineage>
        <taxon>Bacteria</taxon>
        <taxon>Pseudomonadati</taxon>
        <taxon>Bacteroidota</taxon>
        <taxon>Chitinophagia</taxon>
        <taxon>Chitinophagales</taxon>
        <taxon>Chitinophagaceae</taxon>
        <taxon>Parasediminibacterium</taxon>
    </lineage>
</organism>
<evidence type="ECO:0000256" key="1">
    <source>
        <dbReference type="SAM" id="SignalP"/>
    </source>
</evidence>
<evidence type="ECO:0000313" key="3">
    <source>
        <dbReference type="EMBL" id="MFC4231138.1"/>
    </source>
</evidence>
<feature type="domain" description="Secretion system C-terminal sorting" evidence="2">
    <location>
        <begin position="569"/>
        <end position="645"/>
    </location>
</feature>
<name>A0ABV8PTC0_9BACT</name>
<dbReference type="Proteomes" id="UP001595906">
    <property type="component" value="Unassembled WGS sequence"/>
</dbReference>